<evidence type="ECO:0000313" key="2">
    <source>
        <dbReference type="EMBL" id="OMJ66691.1"/>
    </source>
</evidence>
<evidence type="ECO:0000256" key="1">
    <source>
        <dbReference type="SAM" id="MobiDB-lite"/>
    </source>
</evidence>
<name>A0A1R2AQA0_9CILI</name>
<dbReference type="AlphaFoldDB" id="A0A1R2AQA0"/>
<reference evidence="2 3" key="1">
    <citation type="submission" date="2016-11" db="EMBL/GenBank/DDBJ databases">
        <title>The macronuclear genome of Stentor coeruleus: a giant cell with tiny introns.</title>
        <authorList>
            <person name="Slabodnick M."/>
            <person name="Ruby J.G."/>
            <person name="Reiff S.B."/>
            <person name="Swart E.C."/>
            <person name="Gosai S."/>
            <person name="Prabakaran S."/>
            <person name="Witkowska E."/>
            <person name="Larue G.E."/>
            <person name="Fisher S."/>
            <person name="Freeman R.M."/>
            <person name="Gunawardena J."/>
            <person name="Chu W."/>
            <person name="Stover N.A."/>
            <person name="Gregory B.D."/>
            <person name="Nowacki M."/>
            <person name="Derisi J."/>
            <person name="Roy S.W."/>
            <person name="Marshall W.F."/>
            <person name="Sood P."/>
        </authorList>
    </citation>
    <scope>NUCLEOTIDE SEQUENCE [LARGE SCALE GENOMIC DNA]</scope>
    <source>
        <strain evidence="2">WM001</strain>
    </source>
</reference>
<feature type="compositionally biased region" description="Acidic residues" evidence="1">
    <location>
        <begin position="60"/>
        <end position="78"/>
    </location>
</feature>
<dbReference type="EMBL" id="MPUH01001656">
    <property type="protein sequence ID" value="OMJ66691.1"/>
    <property type="molecule type" value="Genomic_DNA"/>
</dbReference>
<proteinExistence type="predicted"/>
<comment type="caution">
    <text evidence="2">The sequence shown here is derived from an EMBL/GenBank/DDBJ whole genome shotgun (WGS) entry which is preliminary data.</text>
</comment>
<organism evidence="2 3">
    <name type="scientific">Stentor coeruleus</name>
    <dbReference type="NCBI Taxonomy" id="5963"/>
    <lineage>
        <taxon>Eukaryota</taxon>
        <taxon>Sar</taxon>
        <taxon>Alveolata</taxon>
        <taxon>Ciliophora</taxon>
        <taxon>Postciliodesmatophora</taxon>
        <taxon>Heterotrichea</taxon>
        <taxon>Heterotrichida</taxon>
        <taxon>Stentoridae</taxon>
        <taxon>Stentor</taxon>
    </lineage>
</organism>
<sequence>MRIFRDTSLMGEGIKWVIAESSLEESSVSKEETRLNADIKKLFYPETNFMAPGMDRKNSEDEEEIDSCESEDDIDEGSDIFMGNAM</sequence>
<keyword evidence="3" id="KW-1185">Reference proteome</keyword>
<feature type="region of interest" description="Disordered" evidence="1">
    <location>
        <begin position="51"/>
        <end position="86"/>
    </location>
</feature>
<dbReference type="Proteomes" id="UP000187209">
    <property type="component" value="Unassembled WGS sequence"/>
</dbReference>
<gene>
    <name evidence="2" type="ORF">SteCoe_36383</name>
</gene>
<accession>A0A1R2AQA0</accession>
<evidence type="ECO:0000313" key="3">
    <source>
        <dbReference type="Proteomes" id="UP000187209"/>
    </source>
</evidence>
<protein>
    <submittedName>
        <fullName evidence="2">Uncharacterized protein</fullName>
    </submittedName>
</protein>